<dbReference type="InterPro" id="IPR045865">
    <property type="entry name" value="ACT-like_dom_sf"/>
</dbReference>
<dbReference type="PROSITE" id="PS51671">
    <property type="entry name" value="ACT"/>
    <property type="match status" value="1"/>
</dbReference>
<proteinExistence type="inferred from homology"/>
<keyword evidence="3" id="KW-0658">Purine biosynthesis</keyword>
<feature type="active site" evidence="3">
    <location>
        <position position="255"/>
    </location>
</feature>
<dbReference type="NCBIfam" id="NF004684">
    <property type="entry name" value="PRK06027.1"/>
    <property type="match status" value="1"/>
</dbReference>
<dbReference type="PANTHER" id="PTHR42706:SF1">
    <property type="entry name" value="FORMYLTETRAHYDROFOLATE DEFORMYLASE 2, MITOCHONDRIAL"/>
    <property type="match status" value="1"/>
</dbReference>
<reference evidence="7" key="2">
    <citation type="journal article" date="2021" name="Microbiome">
        <title>Successional dynamics and alternative stable states in a saline activated sludge microbial community over 9 years.</title>
        <authorList>
            <person name="Wang Y."/>
            <person name="Ye J."/>
            <person name="Ju F."/>
            <person name="Liu L."/>
            <person name="Boyd J.A."/>
            <person name="Deng Y."/>
            <person name="Parks D.H."/>
            <person name="Jiang X."/>
            <person name="Yin X."/>
            <person name="Woodcroft B.J."/>
            <person name="Tyson G.W."/>
            <person name="Hugenholtz P."/>
            <person name="Polz M.F."/>
            <person name="Zhang T."/>
        </authorList>
    </citation>
    <scope>NUCLEOTIDE SEQUENCE</scope>
    <source>
        <strain evidence="7">HKST-UBA02</strain>
    </source>
</reference>
<comment type="catalytic activity">
    <reaction evidence="3">
        <text>(6R)-10-formyltetrahydrofolate + H2O = (6S)-5,6,7,8-tetrahydrofolate + formate + H(+)</text>
        <dbReference type="Rhea" id="RHEA:19833"/>
        <dbReference type="ChEBI" id="CHEBI:15377"/>
        <dbReference type="ChEBI" id="CHEBI:15378"/>
        <dbReference type="ChEBI" id="CHEBI:15740"/>
        <dbReference type="ChEBI" id="CHEBI:57453"/>
        <dbReference type="ChEBI" id="CHEBI:195366"/>
        <dbReference type="EC" id="3.5.1.10"/>
    </reaction>
</comment>
<evidence type="ECO:0000259" key="6">
    <source>
        <dbReference type="PROSITE" id="PS51671"/>
    </source>
</evidence>
<dbReference type="InterPro" id="IPR002912">
    <property type="entry name" value="ACT_dom"/>
</dbReference>
<dbReference type="GO" id="GO:0008864">
    <property type="term" value="F:formyltetrahydrofolate deformylase activity"/>
    <property type="evidence" value="ECO:0007669"/>
    <property type="project" value="UniProtKB-UniRule"/>
</dbReference>
<keyword evidence="2 3" id="KW-0378">Hydrolase</keyword>
<evidence type="ECO:0000313" key="8">
    <source>
        <dbReference type="Proteomes" id="UP000739538"/>
    </source>
</evidence>
<dbReference type="PANTHER" id="PTHR42706">
    <property type="entry name" value="FORMYLTETRAHYDROFOLATE DEFORMYLASE"/>
    <property type="match status" value="1"/>
</dbReference>
<evidence type="ECO:0000256" key="4">
    <source>
        <dbReference type="NCBIfam" id="TIGR00655"/>
    </source>
</evidence>
<dbReference type="PRINTS" id="PR01575">
    <property type="entry name" value="FFH4HYDRLASE"/>
</dbReference>
<evidence type="ECO:0000256" key="5">
    <source>
        <dbReference type="SAM" id="MobiDB-lite"/>
    </source>
</evidence>
<dbReference type="InterPro" id="IPR044074">
    <property type="entry name" value="PurU_ACT"/>
</dbReference>
<dbReference type="SUPFAM" id="SSF55021">
    <property type="entry name" value="ACT-like"/>
    <property type="match status" value="1"/>
</dbReference>
<feature type="domain" description="ACT" evidence="6">
    <location>
        <begin position="34"/>
        <end position="114"/>
    </location>
</feature>
<dbReference type="CDD" id="cd04875">
    <property type="entry name" value="ACT_F4HF-DF"/>
    <property type="match status" value="1"/>
</dbReference>
<evidence type="ECO:0000256" key="3">
    <source>
        <dbReference type="HAMAP-Rule" id="MF_01927"/>
    </source>
</evidence>
<dbReference type="EMBL" id="JAGQHS010000150">
    <property type="protein sequence ID" value="MCA9758188.1"/>
    <property type="molecule type" value="Genomic_DNA"/>
</dbReference>
<name>A0A956NFJ1_UNCEI</name>
<dbReference type="InterPro" id="IPR002376">
    <property type="entry name" value="Formyl_transf_N"/>
</dbReference>
<comment type="function">
    <text evidence="3">Catalyzes the hydrolysis of 10-formyltetrahydrofolate (formyl-FH4) to formate and tetrahydrofolate (FH4).</text>
</comment>
<dbReference type="GO" id="GO:0006730">
    <property type="term" value="P:one-carbon metabolic process"/>
    <property type="evidence" value="ECO:0007669"/>
    <property type="project" value="UniProtKB-KW"/>
</dbReference>
<dbReference type="Gene3D" id="3.40.50.170">
    <property type="entry name" value="Formyl transferase, N-terminal domain"/>
    <property type="match status" value="1"/>
</dbReference>
<comment type="similarity">
    <text evidence="3">Belongs to the PurU family.</text>
</comment>
<dbReference type="InterPro" id="IPR041729">
    <property type="entry name" value="Formyl-FH4-Hydrolase_C"/>
</dbReference>
<evidence type="ECO:0000256" key="1">
    <source>
        <dbReference type="ARBA" id="ARBA00022563"/>
    </source>
</evidence>
<dbReference type="EC" id="3.5.1.10" evidence="3 4"/>
<dbReference type="GO" id="GO:0006189">
    <property type="term" value="P:'de novo' IMP biosynthetic process"/>
    <property type="evidence" value="ECO:0007669"/>
    <property type="project" value="UniProtKB-UniRule"/>
</dbReference>
<evidence type="ECO:0000313" key="7">
    <source>
        <dbReference type="EMBL" id="MCA9758188.1"/>
    </source>
</evidence>
<dbReference type="Proteomes" id="UP000739538">
    <property type="component" value="Unassembled WGS sequence"/>
</dbReference>
<dbReference type="Gene3D" id="3.30.70.260">
    <property type="match status" value="1"/>
</dbReference>
<dbReference type="InterPro" id="IPR004810">
    <property type="entry name" value="PurU"/>
</dbReference>
<dbReference type="HAMAP" id="MF_01927">
    <property type="entry name" value="PurU"/>
    <property type="match status" value="1"/>
</dbReference>
<dbReference type="CDD" id="cd08648">
    <property type="entry name" value="FMT_core_Formyl-FH4-Hydrolase_C"/>
    <property type="match status" value="1"/>
</dbReference>
<dbReference type="NCBIfam" id="TIGR00655">
    <property type="entry name" value="PurU"/>
    <property type="match status" value="1"/>
</dbReference>
<dbReference type="InterPro" id="IPR036477">
    <property type="entry name" value="Formyl_transf_N_sf"/>
</dbReference>
<gene>
    <name evidence="3 7" type="primary">purU</name>
    <name evidence="7" type="ORF">KDA27_20505</name>
</gene>
<dbReference type="PIRSF" id="PIRSF036480">
    <property type="entry name" value="FormyFH4_hydr"/>
    <property type="match status" value="1"/>
</dbReference>
<keyword evidence="1 3" id="KW-0554">One-carbon metabolism</keyword>
<feature type="region of interest" description="Disordered" evidence="5">
    <location>
        <begin position="1"/>
        <end position="31"/>
    </location>
</feature>
<feature type="compositionally biased region" description="Polar residues" evidence="5">
    <location>
        <begin position="7"/>
        <end position="22"/>
    </location>
</feature>
<protein>
    <recommendedName>
        <fullName evidence="3 4">Formyltetrahydrofolate deformylase</fullName>
        <ecNumber evidence="3 4">3.5.1.10</ecNumber>
    </recommendedName>
    <alternativeName>
        <fullName evidence="3">Formyl-FH(4) hydrolase</fullName>
    </alternativeName>
</protein>
<dbReference type="SUPFAM" id="SSF53328">
    <property type="entry name" value="Formyltransferase"/>
    <property type="match status" value="1"/>
</dbReference>
<comment type="pathway">
    <text evidence="3">Purine metabolism; IMP biosynthesis via de novo pathway; formate from 10-formyl-5,6,7,8-tetrahydrofolate: step 1/1.</text>
</comment>
<dbReference type="AlphaFoldDB" id="A0A956NFJ1"/>
<accession>A0A956NFJ1</accession>
<organism evidence="7 8">
    <name type="scientific">Eiseniibacteriota bacterium</name>
    <dbReference type="NCBI Taxonomy" id="2212470"/>
    <lineage>
        <taxon>Bacteria</taxon>
        <taxon>Candidatus Eiseniibacteriota</taxon>
    </lineage>
</organism>
<reference evidence="7" key="1">
    <citation type="submission" date="2020-04" db="EMBL/GenBank/DDBJ databases">
        <authorList>
            <person name="Zhang T."/>
        </authorList>
    </citation>
    <scope>NUCLEOTIDE SEQUENCE</scope>
    <source>
        <strain evidence="7">HKST-UBA02</strain>
    </source>
</reference>
<dbReference type="Pfam" id="PF00551">
    <property type="entry name" value="Formyl_trans_N"/>
    <property type="match status" value="1"/>
</dbReference>
<comment type="caution">
    <text evidence="7">The sequence shown here is derived from an EMBL/GenBank/DDBJ whole genome shotgun (WGS) entry which is preliminary data.</text>
</comment>
<evidence type="ECO:0000256" key="2">
    <source>
        <dbReference type="ARBA" id="ARBA00022801"/>
    </source>
</evidence>
<sequence>MTRPQDSRAQSPNTSSTSSETANRPAGRTSPTATILLSCPEQPGVVARLAGFLSGHGGNITHSDNHTDFAAKLFLTRIEWQLDGFDLARDEIPLAFAPIAAELGADWSLAYSDIVPRVALFVSKQEHCLLDLLWRHRAGELHAEIPLVVSNHDALRGEVEREGIQFVHLPVTRESKSEVEAQELALLREHRIDLVVLAKYMQVLSDDFIDRGPRVLNIHHSFLPAFVGAKPYHQAYDRGVKIIGATAHYVTPELDAGPIIEQDVARVSHRDGISDLIRKGKDLERVVLARAVRLHLMNRVLVYGNKTVVFG</sequence>